<dbReference type="EMBL" id="FWFO01000006">
    <property type="protein sequence ID" value="SLN71370.1"/>
    <property type="molecule type" value="Genomic_DNA"/>
</dbReference>
<dbReference type="AlphaFoldDB" id="A0A1Y5TYN6"/>
<keyword evidence="2" id="KW-1185">Reference proteome</keyword>
<dbReference type="RefSeq" id="WP_085797872.1">
    <property type="nucleotide sequence ID" value="NZ_FWFO01000006.1"/>
</dbReference>
<accession>A0A1Y5TYN6</accession>
<name>A0A1Y5TYN6_9RHOB</name>
<proteinExistence type="predicted"/>
<evidence type="ECO:0000313" key="1">
    <source>
        <dbReference type="EMBL" id="SLN71370.1"/>
    </source>
</evidence>
<dbReference type="Proteomes" id="UP000193077">
    <property type="component" value="Unassembled WGS sequence"/>
</dbReference>
<dbReference type="GO" id="GO:0019825">
    <property type="term" value="F:oxygen binding"/>
    <property type="evidence" value="ECO:0007669"/>
    <property type="project" value="InterPro"/>
</dbReference>
<dbReference type="InterPro" id="IPR009050">
    <property type="entry name" value="Globin-like_sf"/>
</dbReference>
<dbReference type="OrthoDB" id="25954at2"/>
<dbReference type="InterPro" id="IPR012292">
    <property type="entry name" value="Globin/Proto"/>
</dbReference>
<evidence type="ECO:0000313" key="2">
    <source>
        <dbReference type="Proteomes" id="UP000193077"/>
    </source>
</evidence>
<dbReference type="CDD" id="cd08916">
    <property type="entry name" value="TrHb3_P"/>
    <property type="match status" value="1"/>
</dbReference>
<reference evidence="1 2" key="1">
    <citation type="submission" date="2017-03" db="EMBL/GenBank/DDBJ databases">
        <authorList>
            <person name="Afonso C.L."/>
            <person name="Miller P.J."/>
            <person name="Scott M.A."/>
            <person name="Spackman E."/>
            <person name="Goraichik I."/>
            <person name="Dimitrov K.M."/>
            <person name="Suarez D.L."/>
            <person name="Swayne D.E."/>
        </authorList>
    </citation>
    <scope>NUCLEOTIDE SEQUENCE [LARGE SCALE GENOMIC DNA]</scope>
    <source>
        <strain evidence="1 2">CECT 7639</strain>
    </source>
</reference>
<dbReference type="GO" id="GO:0020037">
    <property type="term" value="F:heme binding"/>
    <property type="evidence" value="ECO:0007669"/>
    <property type="project" value="InterPro"/>
</dbReference>
<sequence length="138" mass="15863">MTPDRSPRADITRSDIRSLLTLFYARVRADETIGPIFRHHIGDDDATWAVHLAKIEDFWANVMLRDRAYQGNPMQTHLGMPEIKSHHFDVWLTLFEQTAQEVLSPDKAKLFDLMARRIGQSLLMGMQRVYSGQVPNLG</sequence>
<dbReference type="SUPFAM" id="SSF46458">
    <property type="entry name" value="Globin-like"/>
    <property type="match status" value="1"/>
</dbReference>
<dbReference type="Gene3D" id="1.10.490.10">
    <property type="entry name" value="Globins"/>
    <property type="match status" value="1"/>
</dbReference>
<protein>
    <submittedName>
        <fullName evidence="1">Group 3 truncated hemoglobin ctb</fullName>
    </submittedName>
</protein>
<organism evidence="1 2">
    <name type="scientific">Falsiruegeria litorea R37</name>
    <dbReference type="NCBI Taxonomy" id="1200284"/>
    <lineage>
        <taxon>Bacteria</taxon>
        <taxon>Pseudomonadati</taxon>
        <taxon>Pseudomonadota</taxon>
        <taxon>Alphaproteobacteria</taxon>
        <taxon>Rhodobacterales</taxon>
        <taxon>Roseobacteraceae</taxon>
        <taxon>Falsiruegeria</taxon>
    </lineage>
</organism>
<gene>
    <name evidence="1" type="primary">ctb</name>
    <name evidence="1" type="ORF">TRL7639_04230</name>
</gene>